<evidence type="ECO:0000259" key="2">
    <source>
        <dbReference type="Pfam" id="PF13340"/>
    </source>
</evidence>
<accession>A0A971S1Q1</accession>
<evidence type="ECO:0000256" key="1">
    <source>
        <dbReference type="SAM" id="MobiDB-lite"/>
    </source>
</evidence>
<reference evidence="3" key="1">
    <citation type="journal article" date="2020" name="Biotechnol. Biofuels">
        <title>New insights from the biogas microbiome by comprehensive genome-resolved metagenomics of nearly 1600 species originating from multiple anaerobic digesters.</title>
        <authorList>
            <person name="Campanaro S."/>
            <person name="Treu L."/>
            <person name="Rodriguez-R L.M."/>
            <person name="Kovalovszki A."/>
            <person name="Ziels R.M."/>
            <person name="Maus I."/>
            <person name="Zhu X."/>
            <person name="Kougias P.G."/>
            <person name="Basile A."/>
            <person name="Luo G."/>
            <person name="Schluter A."/>
            <person name="Konstantinidis K.T."/>
            <person name="Angelidaki I."/>
        </authorList>
    </citation>
    <scope>NUCLEOTIDE SEQUENCE</scope>
    <source>
        <strain evidence="3">AS06rmzACSIP_7</strain>
    </source>
</reference>
<feature type="domain" description="Insertion element IS402-like" evidence="2">
    <location>
        <begin position="13"/>
        <end position="96"/>
    </location>
</feature>
<gene>
    <name evidence="3" type="ORF">GXY80_13260</name>
</gene>
<organism evidence="3 4">
    <name type="scientific">Syntrophorhabdus aromaticivorans</name>
    <dbReference type="NCBI Taxonomy" id="328301"/>
    <lineage>
        <taxon>Bacteria</taxon>
        <taxon>Pseudomonadati</taxon>
        <taxon>Thermodesulfobacteriota</taxon>
        <taxon>Syntrophorhabdia</taxon>
        <taxon>Syntrophorhabdales</taxon>
        <taxon>Syntrophorhabdaceae</taxon>
        <taxon>Syntrophorhabdus</taxon>
    </lineage>
</organism>
<evidence type="ECO:0000313" key="4">
    <source>
        <dbReference type="Proteomes" id="UP000777265"/>
    </source>
</evidence>
<feature type="compositionally biased region" description="Low complexity" evidence="1">
    <location>
        <begin position="115"/>
        <end position="124"/>
    </location>
</feature>
<dbReference type="PANTHER" id="PTHR30007">
    <property type="entry name" value="PHP DOMAIN PROTEIN"/>
    <property type="match status" value="1"/>
</dbReference>
<name>A0A971S1Q1_9BACT</name>
<dbReference type="Proteomes" id="UP000777265">
    <property type="component" value="Unassembled WGS sequence"/>
</dbReference>
<dbReference type="EMBL" id="JAAYEE010000251">
    <property type="protein sequence ID" value="NLW36423.1"/>
    <property type="molecule type" value="Genomic_DNA"/>
</dbReference>
<reference evidence="3" key="2">
    <citation type="submission" date="2020-01" db="EMBL/GenBank/DDBJ databases">
        <authorList>
            <person name="Campanaro S."/>
        </authorList>
    </citation>
    <scope>NUCLEOTIDE SEQUENCE</scope>
    <source>
        <strain evidence="3">AS06rmzACSIP_7</strain>
    </source>
</reference>
<feature type="compositionally biased region" description="Basic and acidic residues" evidence="1">
    <location>
        <begin position="155"/>
        <end position="164"/>
    </location>
</feature>
<comment type="caution">
    <text evidence="3">The sequence shown here is derived from an EMBL/GenBank/DDBJ whole genome shotgun (WGS) entry which is preliminary data.</text>
</comment>
<dbReference type="InterPro" id="IPR025161">
    <property type="entry name" value="IS402-like_dom"/>
</dbReference>
<feature type="region of interest" description="Disordered" evidence="1">
    <location>
        <begin position="115"/>
        <end position="164"/>
    </location>
</feature>
<dbReference type="Pfam" id="PF13340">
    <property type="entry name" value="DUF4096"/>
    <property type="match status" value="1"/>
</dbReference>
<sequence>MEASTTKIQPWGVSDEFWEQVEPLIPERKREAGRVFMRKPGGGRKPMVNRRVFEGILFVLKTGCQWKALPRERFGSGSSVHKYFRQWLEAGFFLALWRAGLAEYHEMEGITWKWGDTDTTGTPPALDTVGPSLKDRDKRRKRGAPAGKRPWRPAVVDRYRGKSS</sequence>
<dbReference type="AlphaFoldDB" id="A0A971S1Q1"/>
<evidence type="ECO:0000313" key="3">
    <source>
        <dbReference type="EMBL" id="NLW36423.1"/>
    </source>
</evidence>
<protein>
    <submittedName>
        <fullName evidence="3">IS5 family transposase</fullName>
    </submittedName>
</protein>
<proteinExistence type="predicted"/>